<dbReference type="InterPro" id="IPR053213">
    <property type="entry name" value="RLP29"/>
</dbReference>
<organism evidence="7 8">
    <name type="scientific">Vitis vinifera</name>
    <name type="common">Grape</name>
    <dbReference type="NCBI Taxonomy" id="29760"/>
    <lineage>
        <taxon>Eukaryota</taxon>
        <taxon>Viridiplantae</taxon>
        <taxon>Streptophyta</taxon>
        <taxon>Embryophyta</taxon>
        <taxon>Tracheophyta</taxon>
        <taxon>Spermatophyta</taxon>
        <taxon>Magnoliopsida</taxon>
        <taxon>eudicotyledons</taxon>
        <taxon>Gunneridae</taxon>
        <taxon>Pentapetalae</taxon>
        <taxon>rosids</taxon>
        <taxon>Vitales</taxon>
        <taxon>Vitaceae</taxon>
        <taxon>Viteae</taxon>
        <taxon>Vitis</taxon>
    </lineage>
</organism>
<dbReference type="InterPro" id="IPR001611">
    <property type="entry name" value="Leu-rich_rpt"/>
</dbReference>
<evidence type="ECO:0000256" key="6">
    <source>
        <dbReference type="ARBA" id="ARBA00023180"/>
    </source>
</evidence>
<reference evidence="7 8" key="1">
    <citation type="journal article" date="2018" name="PLoS Genet.">
        <title>Population sequencing reveals clonal diversity and ancestral inbreeding in the grapevine cultivar Chardonnay.</title>
        <authorList>
            <person name="Roach M.J."/>
            <person name="Johnson D.L."/>
            <person name="Bohlmann J."/>
            <person name="van Vuuren H.J."/>
            <person name="Jones S.J."/>
            <person name="Pretorius I.S."/>
            <person name="Schmidt S.A."/>
            <person name="Borneman A.R."/>
        </authorList>
    </citation>
    <scope>NUCLEOTIDE SEQUENCE [LARGE SCALE GENOMIC DNA]</scope>
    <source>
        <strain evidence="8">cv. Chardonnay</strain>
        <tissue evidence="7">Leaf</tissue>
    </source>
</reference>
<comment type="caution">
    <text evidence="7">The sequence shown here is derived from an EMBL/GenBank/DDBJ whole genome shotgun (WGS) entry which is preliminary data.</text>
</comment>
<dbReference type="PANTHER" id="PTHR48009">
    <property type="entry name" value="LEUCINE-RICH REPEAT (LRR) FAMILY PROTEIN"/>
    <property type="match status" value="1"/>
</dbReference>
<dbReference type="FunFam" id="3.80.10.10:FF:000041">
    <property type="entry name" value="LRR receptor-like serine/threonine-protein kinase ERECTA"/>
    <property type="match status" value="1"/>
</dbReference>
<evidence type="ECO:0000313" key="8">
    <source>
        <dbReference type="Proteomes" id="UP000288805"/>
    </source>
</evidence>
<evidence type="ECO:0000256" key="5">
    <source>
        <dbReference type="ARBA" id="ARBA00023136"/>
    </source>
</evidence>
<dbReference type="PRINTS" id="PR00019">
    <property type="entry name" value="LEURICHRPT"/>
</dbReference>
<name>A0A438I5G9_VITVI</name>
<dbReference type="PROSITE" id="PS51450">
    <property type="entry name" value="LRR"/>
    <property type="match status" value="1"/>
</dbReference>
<keyword evidence="2" id="KW-0433">Leucine-rich repeat</keyword>
<evidence type="ECO:0000313" key="7">
    <source>
        <dbReference type="EMBL" id="RVW91935.1"/>
    </source>
</evidence>
<dbReference type="PANTHER" id="PTHR48009:SF7">
    <property type="entry name" value="LEUCINE-RICH REPEAT (LRR) FAMILY PROTEIN"/>
    <property type="match status" value="1"/>
</dbReference>
<accession>A0A438I5G9</accession>
<dbReference type="Pfam" id="PF00560">
    <property type="entry name" value="LRR_1"/>
    <property type="match status" value="2"/>
</dbReference>
<dbReference type="GO" id="GO:0016020">
    <property type="term" value="C:membrane"/>
    <property type="evidence" value="ECO:0007669"/>
    <property type="project" value="UniProtKB-SubCell"/>
</dbReference>
<dbReference type="GO" id="GO:0016301">
    <property type="term" value="F:kinase activity"/>
    <property type="evidence" value="ECO:0007669"/>
    <property type="project" value="UniProtKB-KW"/>
</dbReference>
<keyword evidence="6" id="KW-0325">Glycoprotein</keyword>
<gene>
    <name evidence="7" type="primary">MSP1_17</name>
    <name evidence="7" type="ORF">CK203_030162</name>
</gene>
<keyword evidence="5" id="KW-0472">Membrane</keyword>
<keyword evidence="4" id="KW-0677">Repeat</keyword>
<dbReference type="EMBL" id="QGNW01000141">
    <property type="protein sequence ID" value="RVW91935.1"/>
    <property type="molecule type" value="Genomic_DNA"/>
</dbReference>
<dbReference type="Pfam" id="PF13855">
    <property type="entry name" value="LRR_8"/>
    <property type="match status" value="1"/>
</dbReference>
<evidence type="ECO:0000256" key="4">
    <source>
        <dbReference type="ARBA" id="ARBA00022737"/>
    </source>
</evidence>
<sequence length="299" mass="32656">MPTTLSLSGNFFTRTLPAGIGQLKKLETMDISENNLSGSIPVHITGLRSLLRLSLSNNGLSGRVPSLNGLWQLNSLDLSRNQLYGNLPALLVHLRTLLLSHNILSGHISPISGLQNLRILDLSNNRFSGAISGGIHVLPNAVRVDVSANRFTMIEVTRVLGSEMQLQELHAHTNHLQGHLPVNLVSAKNLMTINLGQNLVTGTIPREYGAKLEGSWRTLFLDSNFLTGGLPPQFQRSGVRISGSLAHNCLSCPQSITLCHGGQRPASECVRQGGSYRYPQEAKKRAFHSERIILNKDTK</sequence>
<dbReference type="Proteomes" id="UP000288805">
    <property type="component" value="Unassembled WGS sequence"/>
</dbReference>
<keyword evidence="7" id="KW-0418">Kinase</keyword>
<evidence type="ECO:0000256" key="1">
    <source>
        <dbReference type="ARBA" id="ARBA00004370"/>
    </source>
</evidence>
<comment type="subcellular location">
    <subcellularLocation>
        <location evidence="1">Membrane</location>
    </subcellularLocation>
</comment>
<keyword evidence="3" id="KW-0732">Signal</keyword>
<evidence type="ECO:0000256" key="3">
    <source>
        <dbReference type="ARBA" id="ARBA00022729"/>
    </source>
</evidence>
<proteinExistence type="predicted"/>
<keyword evidence="7" id="KW-0808">Transferase</keyword>
<keyword evidence="7" id="KW-0675">Receptor</keyword>
<dbReference type="AlphaFoldDB" id="A0A438I5G9"/>
<protein>
    <submittedName>
        <fullName evidence="7">Leucine-rich repeat receptor protein kinase MSP1</fullName>
    </submittedName>
</protein>
<dbReference type="SUPFAM" id="SSF52058">
    <property type="entry name" value="L domain-like"/>
    <property type="match status" value="1"/>
</dbReference>
<dbReference type="Gene3D" id="3.80.10.10">
    <property type="entry name" value="Ribonuclease Inhibitor"/>
    <property type="match status" value="3"/>
</dbReference>
<dbReference type="InterPro" id="IPR032675">
    <property type="entry name" value="LRR_dom_sf"/>
</dbReference>
<evidence type="ECO:0000256" key="2">
    <source>
        <dbReference type="ARBA" id="ARBA00022614"/>
    </source>
</evidence>